<evidence type="ECO:0000313" key="1">
    <source>
        <dbReference type="EMBL" id="MFB9071190.1"/>
    </source>
</evidence>
<comment type="caution">
    <text evidence="1">The sequence shown here is derived from an EMBL/GenBank/DDBJ whole genome shotgun (WGS) entry which is preliminary data.</text>
</comment>
<protein>
    <submittedName>
        <fullName evidence="1">Uncharacterized protein</fullName>
    </submittedName>
</protein>
<accession>A0ABV5FWZ5</accession>
<sequence length="59" mass="6188">MGGCTSSWARPLIRHPARAPGSPGTGYLCWSTTAGSSPSRRSPPPRCPMWCARCPAGSD</sequence>
<evidence type="ECO:0000313" key="2">
    <source>
        <dbReference type="Proteomes" id="UP001589575"/>
    </source>
</evidence>
<reference evidence="1 2" key="1">
    <citation type="submission" date="2024-09" db="EMBL/GenBank/DDBJ databases">
        <authorList>
            <person name="Sun Q."/>
            <person name="Mori K."/>
        </authorList>
    </citation>
    <scope>NUCLEOTIDE SEQUENCE [LARGE SCALE GENOMIC DNA]</scope>
    <source>
        <strain evidence="1 2">CCM 7609</strain>
    </source>
</reference>
<dbReference type="EMBL" id="JBHMFI010000001">
    <property type="protein sequence ID" value="MFB9071190.1"/>
    <property type="molecule type" value="Genomic_DNA"/>
</dbReference>
<gene>
    <name evidence="1" type="ORF">ACFFX0_08275</name>
</gene>
<organism evidence="1 2">
    <name type="scientific">Citricoccus parietis</name>
    <dbReference type="NCBI Taxonomy" id="592307"/>
    <lineage>
        <taxon>Bacteria</taxon>
        <taxon>Bacillati</taxon>
        <taxon>Actinomycetota</taxon>
        <taxon>Actinomycetes</taxon>
        <taxon>Micrococcales</taxon>
        <taxon>Micrococcaceae</taxon>
        <taxon>Citricoccus</taxon>
    </lineage>
</organism>
<dbReference type="Proteomes" id="UP001589575">
    <property type="component" value="Unassembled WGS sequence"/>
</dbReference>
<name>A0ABV5FWZ5_9MICC</name>
<proteinExistence type="predicted"/>
<keyword evidence="2" id="KW-1185">Reference proteome</keyword>